<accession>A0A516GEM9</accession>
<gene>
    <name evidence="1" type="ORF">FNH13_18040</name>
</gene>
<evidence type="ECO:0000313" key="2">
    <source>
        <dbReference type="Proteomes" id="UP000315395"/>
    </source>
</evidence>
<protein>
    <submittedName>
        <fullName evidence="1">DUF2867 domain-containing protein</fullName>
    </submittedName>
</protein>
<dbReference type="OrthoDB" id="4470938at2"/>
<dbReference type="Pfam" id="PF11066">
    <property type="entry name" value="DUF2867"/>
    <property type="match status" value="1"/>
</dbReference>
<dbReference type="KEGG" id="orz:FNH13_18040"/>
<evidence type="ECO:0000313" key="1">
    <source>
        <dbReference type="EMBL" id="QDO89987.1"/>
    </source>
</evidence>
<proteinExistence type="predicted"/>
<keyword evidence="2" id="KW-1185">Reference proteome</keyword>
<sequence length="205" mass="22071">MALTMASEAAAPLRKGARHVQAWALWAETIGLTATRFLDARARGPQNLDSPVVAAVAEVEASEVLPGWDYADAYECRWASVGAPDAMTVARALLGPSPSARRVLAARDLLVAPLGVQPAYQGDVLLFPIQVAGPERVVCGLDDRHLDFRVIVTLLGGVARCTTVVRRHGYLGAAYFAVVRPFHRRLVPHLMRQHPQAHVTAAEAS</sequence>
<dbReference type="AlphaFoldDB" id="A0A516GEM9"/>
<dbReference type="InterPro" id="IPR021295">
    <property type="entry name" value="DUF2867"/>
</dbReference>
<name>A0A516GEM9_9MICO</name>
<reference evidence="1 2" key="1">
    <citation type="submission" date="2019-07" db="EMBL/GenBank/DDBJ databases">
        <title>complete genome sequencing of Ornithinimicrobium sp. H23M54.</title>
        <authorList>
            <person name="Bae J.-W."/>
            <person name="Lee S.-Y."/>
        </authorList>
    </citation>
    <scope>NUCLEOTIDE SEQUENCE [LARGE SCALE GENOMIC DNA]</scope>
    <source>
        <strain evidence="1 2">H23M54</strain>
    </source>
</reference>
<organism evidence="1 2">
    <name type="scientific">Ornithinimicrobium ciconiae</name>
    <dbReference type="NCBI Taxonomy" id="2594265"/>
    <lineage>
        <taxon>Bacteria</taxon>
        <taxon>Bacillati</taxon>
        <taxon>Actinomycetota</taxon>
        <taxon>Actinomycetes</taxon>
        <taxon>Micrococcales</taxon>
        <taxon>Ornithinimicrobiaceae</taxon>
        <taxon>Ornithinimicrobium</taxon>
    </lineage>
</organism>
<dbReference type="Proteomes" id="UP000315395">
    <property type="component" value="Chromosome"/>
</dbReference>
<dbReference type="EMBL" id="CP041616">
    <property type="protein sequence ID" value="QDO89987.1"/>
    <property type="molecule type" value="Genomic_DNA"/>
</dbReference>
<dbReference type="RefSeq" id="WP_143784704.1">
    <property type="nucleotide sequence ID" value="NZ_CP041616.1"/>
</dbReference>